<reference evidence="2" key="1">
    <citation type="submission" date="2021-10" db="EMBL/GenBank/DDBJ databases">
        <title>Melipona bicolor Genome sequencing and assembly.</title>
        <authorList>
            <person name="Araujo N.S."/>
            <person name="Arias M.C."/>
        </authorList>
    </citation>
    <scope>NUCLEOTIDE SEQUENCE</scope>
    <source>
        <strain evidence="2">USP_2M_L1-L4_2017</strain>
        <tissue evidence="2">Whole body</tissue>
    </source>
</reference>
<protein>
    <submittedName>
        <fullName evidence="2">Uncharacterized protein</fullName>
    </submittedName>
</protein>
<evidence type="ECO:0000313" key="3">
    <source>
        <dbReference type="Proteomes" id="UP001177670"/>
    </source>
</evidence>
<gene>
    <name evidence="2" type="ORF">K0M31_000319</name>
</gene>
<proteinExistence type="predicted"/>
<dbReference type="EMBL" id="JAHYIQ010000001">
    <property type="protein sequence ID" value="KAK1135740.1"/>
    <property type="molecule type" value="Genomic_DNA"/>
</dbReference>
<evidence type="ECO:0000256" key="1">
    <source>
        <dbReference type="SAM" id="MobiDB-lite"/>
    </source>
</evidence>
<evidence type="ECO:0000313" key="2">
    <source>
        <dbReference type="EMBL" id="KAK1135740.1"/>
    </source>
</evidence>
<dbReference type="AlphaFoldDB" id="A0AA40KWQ1"/>
<keyword evidence="3" id="KW-1185">Reference proteome</keyword>
<name>A0AA40KWQ1_9HYME</name>
<sequence>MMGPLGVCGDCREFQRIRSQFNRVLSCCSSSGYRSRSSLPPSSSFSRISGGRSRSSASILRSRPLLVAFLLVVDPVFRELLQNRDKVEKSSETAVERREVTLLLAGLGQLGFPSRDRRNLSSFLFERVAAFSRDFHPLLAATRDHHQPNIPLEEPKTFFSPSFSSFRCAGFSIVSLFQSLCLCLSLSLSLPLCLSVSLSVSLFLSLSRSLACLLSSQECPISRRLLRFLGSQCHTLLGLLKTSLPEKRLLDSILATDPFRPPPSLSLLAFFLAAAPRRSLAARRFRPRGIHVQLHPRPGR</sequence>
<organism evidence="2 3">
    <name type="scientific">Melipona bicolor</name>
    <dbReference type="NCBI Taxonomy" id="60889"/>
    <lineage>
        <taxon>Eukaryota</taxon>
        <taxon>Metazoa</taxon>
        <taxon>Ecdysozoa</taxon>
        <taxon>Arthropoda</taxon>
        <taxon>Hexapoda</taxon>
        <taxon>Insecta</taxon>
        <taxon>Pterygota</taxon>
        <taxon>Neoptera</taxon>
        <taxon>Endopterygota</taxon>
        <taxon>Hymenoptera</taxon>
        <taxon>Apocrita</taxon>
        <taxon>Aculeata</taxon>
        <taxon>Apoidea</taxon>
        <taxon>Anthophila</taxon>
        <taxon>Apidae</taxon>
        <taxon>Melipona</taxon>
    </lineage>
</organism>
<comment type="caution">
    <text evidence="2">The sequence shown here is derived from an EMBL/GenBank/DDBJ whole genome shotgun (WGS) entry which is preliminary data.</text>
</comment>
<accession>A0AA40KWQ1</accession>
<dbReference type="Proteomes" id="UP001177670">
    <property type="component" value="Unassembled WGS sequence"/>
</dbReference>
<feature type="region of interest" description="Disordered" evidence="1">
    <location>
        <begin position="31"/>
        <end position="52"/>
    </location>
</feature>